<dbReference type="PANTHER" id="PTHR36507:SF1">
    <property type="entry name" value="BLL1555 PROTEIN"/>
    <property type="match status" value="1"/>
</dbReference>
<dbReference type="Proteomes" id="UP000032232">
    <property type="component" value="Unassembled WGS sequence"/>
</dbReference>
<dbReference type="STRING" id="935700.jaqu_09510"/>
<dbReference type="InterPro" id="IPR006311">
    <property type="entry name" value="TAT_signal"/>
</dbReference>
<dbReference type="CDD" id="cd13921">
    <property type="entry name" value="Amicyanin"/>
    <property type="match status" value="1"/>
</dbReference>
<feature type="chain" id="PRO_5002230169" evidence="1">
    <location>
        <begin position="29"/>
        <end position="108"/>
    </location>
</feature>
<dbReference type="InterPro" id="IPR035668">
    <property type="entry name" value="Amicyanin"/>
</dbReference>
<dbReference type="PANTHER" id="PTHR36507">
    <property type="entry name" value="BLL1555 PROTEIN"/>
    <property type="match status" value="1"/>
</dbReference>
<dbReference type="PATRIC" id="fig|935700.4.peg.994"/>
<dbReference type="EMBL" id="JYFE01000020">
    <property type="protein sequence ID" value="KIT17220.1"/>
    <property type="molecule type" value="Genomic_DNA"/>
</dbReference>
<accession>A0A0D1ENH5</accession>
<dbReference type="InterPro" id="IPR008972">
    <property type="entry name" value="Cupredoxin"/>
</dbReference>
<reference evidence="3 4" key="1">
    <citation type="submission" date="2015-02" db="EMBL/GenBank/DDBJ databases">
        <title>Genome Sequence of Jannaschia aquimarina DSM28248, a member of the Roseobacter clade.</title>
        <authorList>
            <person name="Voget S."/>
            <person name="Daniel R."/>
        </authorList>
    </citation>
    <scope>NUCLEOTIDE SEQUENCE [LARGE SCALE GENOMIC DNA]</scope>
    <source>
        <strain evidence="3 4">GSW-M26</strain>
    </source>
</reference>
<protein>
    <submittedName>
        <fullName evidence="3">MauC protein</fullName>
    </submittedName>
</protein>
<dbReference type="SUPFAM" id="SSF49503">
    <property type="entry name" value="Cupredoxins"/>
    <property type="match status" value="1"/>
</dbReference>
<proteinExistence type="predicted"/>
<keyword evidence="4" id="KW-1185">Reference proteome</keyword>
<dbReference type="InterPro" id="IPR052721">
    <property type="entry name" value="ET_Amicyanin"/>
</dbReference>
<evidence type="ECO:0000313" key="4">
    <source>
        <dbReference type="Proteomes" id="UP000032232"/>
    </source>
</evidence>
<sequence length="108" mass="11550">MSVTTRRRFLKTAMIGGAAVALAGRAHAQTHAVRIAGFAFQPARLEIFAGDSVTFVNTDGAPHTATGRGFDTGRLSRGQQATLRFDAPGSYDYICDIHPAMKGQITVR</sequence>
<dbReference type="RefSeq" id="WP_043917797.1">
    <property type="nucleotide sequence ID" value="NZ_FZPF01000007.1"/>
</dbReference>
<dbReference type="InterPro" id="IPR028096">
    <property type="entry name" value="EfeO_Cupredoxin"/>
</dbReference>
<dbReference type="Gene3D" id="2.60.40.420">
    <property type="entry name" value="Cupredoxins - blue copper proteins"/>
    <property type="match status" value="1"/>
</dbReference>
<evidence type="ECO:0000313" key="3">
    <source>
        <dbReference type="EMBL" id="KIT17220.1"/>
    </source>
</evidence>
<evidence type="ECO:0000259" key="2">
    <source>
        <dbReference type="Pfam" id="PF13473"/>
    </source>
</evidence>
<evidence type="ECO:0000256" key="1">
    <source>
        <dbReference type="SAM" id="SignalP"/>
    </source>
</evidence>
<dbReference type="AlphaFoldDB" id="A0A0D1ENH5"/>
<gene>
    <name evidence="3" type="primary">mauC</name>
    <name evidence="3" type="ORF">jaqu_09510</name>
</gene>
<dbReference type="NCBIfam" id="TIGR01409">
    <property type="entry name" value="TAT_signal_seq"/>
    <property type="match status" value="1"/>
</dbReference>
<keyword evidence="1" id="KW-0732">Signal</keyword>
<feature type="domain" description="EfeO-type cupredoxin-like" evidence="2">
    <location>
        <begin position="25"/>
        <end position="107"/>
    </location>
</feature>
<dbReference type="PROSITE" id="PS51318">
    <property type="entry name" value="TAT"/>
    <property type="match status" value="1"/>
</dbReference>
<organism evidence="3 4">
    <name type="scientific">Jannaschia aquimarina</name>
    <dbReference type="NCBI Taxonomy" id="935700"/>
    <lineage>
        <taxon>Bacteria</taxon>
        <taxon>Pseudomonadati</taxon>
        <taxon>Pseudomonadota</taxon>
        <taxon>Alphaproteobacteria</taxon>
        <taxon>Rhodobacterales</taxon>
        <taxon>Roseobacteraceae</taxon>
        <taxon>Jannaschia</taxon>
    </lineage>
</organism>
<dbReference type="OrthoDB" id="7510199at2"/>
<comment type="caution">
    <text evidence="3">The sequence shown here is derived from an EMBL/GenBank/DDBJ whole genome shotgun (WGS) entry which is preliminary data.</text>
</comment>
<dbReference type="Pfam" id="PF13473">
    <property type="entry name" value="Cupredoxin_1"/>
    <property type="match status" value="1"/>
</dbReference>
<name>A0A0D1ENH5_9RHOB</name>
<dbReference type="InterPro" id="IPR019546">
    <property type="entry name" value="TAT_signal_bac_arc"/>
</dbReference>
<feature type="signal peptide" evidence="1">
    <location>
        <begin position="1"/>
        <end position="28"/>
    </location>
</feature>